<reference evidence="2 3" key="1">
    <citation type="journal article" date="2012" name="New Phytol.">
        <title>Insight into trade-off between wood decay and parasitism from the genome of a fungal forest pathogen.</title>
        <authorList>
            <person name="Olson A."/>
            <person name="Aerts A."/>
            <person name="Asiegbu F."/>
            <person name="Belbahri L."/>
            <person name="Bouzid O."/>
            <person name="Broberg A."/>
            <person name="Canback B."/>
            <person name="Coutinho P.M."/>
            <person name="Cullen D."/>
            <person name="Dalman K."/>
            <person name="Deflorio G."/>
            <person name="van Diepen L.T."/>
            <person name="Dunand C."/>
            <person name="Duplessis S."/>
            <person name="Durling M."/>
            <person name="Gonthier P."/>
            <person name="Grimwood J."/>
            <person name="Fossdal C.G."/>
            <person name="Hansson D."/>
            <person name="Henrissat B."/>
            <person name="Hietala A."/>
            <person name="Himmelstrand K."/>
            <person name="Hoffmeister D."/>
            <person name="Hogberg N."/>
            <person name="James T.Y."/>
            <person name="Karlsson M."/>
            <person name="Kohler A."/>
            <person name="Kues U."/>
            <person name="Lee Y.H."/>
            <person name="Lin Y.C."/>
            <person name="Lind M."/>
            <person name="Lindquist E."/>
            <person name="Lombard V."/>
            <person name="Lucas S."/>
            <person name="Lunden K."/>
            <person name="Morin E."/>
            <person name="Murat C."/>
            <person name="Park J."/>
            <person name="Raffaello T."/>
            <person name="Rouze P."/>
            <person name="Salamov A."/>
            <person name="Schmutz J."/>
            <person name="Solheim H."/>
            <person name="Stahlberg J."/>
            <person name="Velez H."/>
            <person name="de Vries R.P."/>
            <person name="Wiebenga A."/>
            <person name="Woodward S."/>
            <person name="Yakovlev I."/>
            <person name="Garbelotto M."/>
            <person name="Martin F."/>
            <person name="Grigoriev I.V."/>
            <person name="Stenlid J."/>
        </authorList>
    </citation>
    <scope>NUCLEOTIDE SEQUENCE [LARGE SCALE GENOMIC DNA]</scope>
    <source>
        <strain evidence="2 3">TC 32-1</strain>
    </source>
</reference>
<accession>W4KLM9</accession>
<proteinExistence type="predicted"/>
<dbReference type="HOGENOM" id="CLU_780885_0_0_1"/>
<sequence>MPILFPNPPSPEYDSSSPCLCHPSLVNPNPVSVLLSDHLVQSQTHPPTHLPTTDPFPPQSRANPIRLSARSAQSPAVSAFLAESQSAPASGCPQSQTPTTVPGLSANRARVTTDIKGPGAPCATVRTRGWRAERRPAKRGAPCCELLDFKDGQGRPQRPVFINTGANAWILVVPTGAFLNFRAASQAGLNGCGRRALALAEGAGPVDGAVALLPVRRVPDLIHSSSASTQLARYLAFCIRFSASIRLASSFSNLSRRFLILIYERTLDPRLTAEAELEFAIHALDARASAEGWPRGAYTATLVHSWRAIIQVYVALAASDATPHVRSAIGPGEAYLSAELGPAAPLRYDLPARVS</sequence>
<feature type="compositionally biased region" description="Low complexity" evidence="1">
    <location>
        <begin position="44"/>
        <end position="53"/>
    </location>
</feature>
<feature type="region of interest" description="Disordered" evidence="1">
    <location>
        <begin position="41"/>
        <end position="63"/>
    </location>
</feature>
<evidence type="ECO:0000256" key="1">
    <source>
        <dbReference type="SAM" id="MobiDB-lite"/>
    </source>
</evidence>
<name>W4KLM9_HETIT</name>
<feature type="compositionally biased region" description="Polar residues" evidence="1">
    <location>
        <begin position="85"/>
        <end position="102"/>
    </location>
</feature>
<dbReference type="AlphaFoldDB" id="W4KLM9"/>
<dbReference type="KEGG" id="hir:HETIRDRAFT_449128"/>
<dbReference type="RefSeq" id="XP_009543016.1">
    <property type="nucleotide sequence ID" value="XM_009544721.1"/>
</dbReference>
<dbReference type="GeneID" id="20675914"/>
<dbReference type="EMBL" id="KI925455">
    <property type="protein sequence ID" value="ETW86260.1"/>
    <property type="molecule type" value="Genomic_DNA"/>
</dbReference>
<evidence type="ECO:0000313" key="3">
    <source>
        <dbReference type="Proteomes" id="UP000030671"/>
    </source>
</evidence>
<evidence type="ECO:0000313" key="2">
    <source>
        <dbReference type="EMBL" id="ETW86260.1"/>
    </source>
</evidence>
<organism evidence="2 3">
    <name type="scientific">Heterobasidion irregulare (strain TC 32-1)</name>
    <dbReference type="NCBI Taxonomy" id="747525"/>
    <lineage>
        <taxon>Eukaryota</taxon>
        <taxon>Fungi</taxon>
        <taxon>Dikarya</taxon>
        <taxon>Basidiomycota</taxon>
        <taxon>Agaricomycotina</taxon>
        <taxon>Agaricomycetes</taxon>
        <taxon>Russulales</taxon>
        <taxon>Bondarzewiaceae</taxon>
        <taxon>Heterobasidion</taxon>
        <taxon>Heterobasidion annosum species complex</taxon>
    </lineage>
</organism>
<keyword evidence="3" id="KW-1185">Reference proteome</keyword>
<dbReference type="Proteomes" id="UP000030671">
    <property type="component" value="Unassembled WGS sequence"/>
</dbReference>
<gene>
    <name evidence="2" type="ORF">HETIRDRAFT_449128</name>
</gene>
<feature type="region of interest" description="Disordered" evidence="1">
    <location>
        <begin position="85"/>
        <end position="104"/>
    </location>
</feature>
<dbReference type="InParanoid" id="W4KLM9"/>
<protein>
    <submittedName>
        <fullName evidence="2">Uncharacterized protein</fullName>
    </submittedName>
</protein>